<evidence type="ECO:0000313" key="4">
    <source>
        <dbReference type="Proteomes" id="UP000736328"/>
    </source>
</evidence>
<proteinExistence type="predicted"/>
<sequence>MKKTLLFAALAALILGCAQKEAPKPVAAPAPAKPVPAFVASVNFIKGDVQKLLSGTWMPAVPGDSLFAGDCLNIPAKAELEFKDAQGQLLKLTGSQTDEVTTLLQKAAATPEAKPESKAIQSLKKIEGKKQTLTEQTPTAVAGIRGTQKRKPMPDTTAASDTTK</sequence>
<dbReference type="EMBL" id="JACQXR010000056">
    <property type="protein sequence ID" value="MBI4726503.1"/>
    <property type="molecule type" value="Genomic_DNA"/>
</dbReference>
<accession>A0A933IDK4</accession>
<organism evidence="3 4">
    <name type="scientific">candidate division TA06 bacterium</name>
    <dbReference type="NCBI Taxonomy" id="2250710"/>
    <lineage>
        <taxon>Bacteria</taxon>
        <taxon>Bacteria division TA06</taxon>
    </lineage>
</organism>
<dbReference type="AlphaFoldDB" id="A0A933IDK4"/>
<gene>
    <name evidence="3" type="ORF">HY768_04650</name>
</gene>
<dbReference type="PROSITE" id="PS51257">
    <property type="entry name" value="PROKAR_LIPOPROTEIN"/>
    <property type="match status" value="1"/>
</dbReference>
<feature type="region of interest" description="Disordered" evidence="1">
    <location>
        <begin position="106"/>
        <end position="164"/>
    </location>
</feature>
<comment type="caution">
    <text evidence="3">The sequence shown here is derived from an EMBL/GenBank/DDBJ whole genome shotgun (WGS) entry which is preliminary data.</text>
</comment>
<keyword evidence="2" id="KW-0732">Signal</keyword>
<evidence type="ECO:0000256" key="2">
    <source>
        <dbReference type="SAM" id="SignalP"/>
    </source>
</evidence>
<feature type="signal peptide" evidence="2">
    <location>
        <begin position="1"/>
        <end position="20"/>
    </location>
</feature>
<reference evidence="3" key="1">
    <citation type="submission" date="2020-07" db="EMBL/GenBank/DDBJ databases">
        <title>Huge and variable diversity of episymbiotic CPR bacteria and DPANN archaea in groundwater ecosystems.</title>
        <authorList>
            <person name="He C.Y."/>
            <person name="Keren R."/>
            <person name="Whittaker M."/>
            <person name="Farag I.F."/>
            <person name="Doudna J."/>
            <person name="Cate J.H.D."/>
            <person name="Banfield J.F."/>
        </authorList>
    </citation>
    <scope>NUCLEOTIDE SEQUENCE</scope>
    <source>
        <strain evidence="3">NC_groundwater_1520_Pr4_B-0.1um_53_5</strain>
    </source>
</reference>
<evidence type="ECO:0000256" key="1">
    <source>
        <dbReference type="SAM" id="MobiDB-lite"/>
    </source>
</evidence>
<dbReference type="Proteomes" id="UP000736328">
    <property type="component" value="Unassembled WGS sequence"/>
</dbReference>
<feature type="chain" id="PRO_5037389006" evidence="2">
    <location>
        <begin position="21"/>
        <end position="164"/>
    </location>
</feature>
<name>A0A933IDK4_UNCT6</name>
<protein>
    <submittedName>
        <fullName evidence="3">Uncharacterized protein</fullName>
    </submittedName>
</protein>
<evidence type="ECO:0000313" key="3">
    <source>
        <dbReference type="EMBL" id="MBI4726503.1"/>
    </source>
</evidence>